<feature type="non-terminal residue" evidence="2">
    <location>
        <position position="69"/>
    </location>
</feature>
<dbReference type="EMBL" id="LXQA010396931">
    <property type="protein sequence ID" value="MCI49157.1"/>
    <property type="molecule type" value="Genomic_DNA"/>
</dbReference>
<dbReference type="Proteomes" id="UP000265520">
    <property type="component" value="Unassembled WGS sequence"/>
</dbReference>
<evidence type="ECO:0000313" key="3">
    <source>
        <dbReference type="Proteomes" id="UP000265520"/>
    </source>
</evidence>
<name>A0A392SL37_9FABA</name>
<sequence length="69" mass="8551">MFMEFMNDDTDEQIVRLLYEYQAQEEAASSNRPRRPRRNIERNREEGHDQLFNDYFSEAPVYTNEQFRR</sequence>
<dbReference type="AlphaFoldDB" id="A0A392SL37"/>
<protein>
    <submittedName>
        <fullName evidence="2">Ribosomal protein</fullName>
    </submittedName>
</protein>
<evidence type="ECO:0000256" key="1">
    <source>
        <dbReference type="SAM" id="MobiDB-lite"/>
    </source>
</evidence>
<organism evidence="2 3">
    <name type="scientific">Trifolium medium</name>
    <dbReference type="NCBI Taxonomy" id="97028"/>
    <lineage>
        <taxon>Eukaryota</taxon>
        <taxon>Viridiplantae</taxon>
        <taxon>Streptophyta</taxon>
        <taxon>Embryophyta</taxon>
        <taxon>Tracheophyta</taxon>
        <taxon>Spermatophyta</taxon>
        <taxon>Magnoliopsida</taxon>
        <taxon>eudicotyledons</taxon>
        <taxon>Gunneridae</taxon>
        <taxon>Pentapetalae</taxon>
        <taxon>rosids</taxon>
        <taxon>fabids</taxon>
        <taxon>Fabales</taxon>
        <taxon>Fabaceae</taxon>
        <taxon>Papilionoideae</taxon>
        <taxon>50 kb inversion clade</taxon>
        <taxon>NPAAA clade</taxon>
        <taxon>Hologalegina</taxon>
        <taxon>IRL clade</taxon>
        <taxon>Trifolieae</taxon>
        <taxon>Trifolium</taxon>
    </lineage>
</organism>
<keyword evidence="2" id="KW-0687">Ribonucleoprotein</keyword>
<evidence type="ECO:0000313" key="2">
    <source>
        <dbReference type="EMBL" id="MCI49157.1"/>
    </source>
</evidence>
<proteinExistence type="predicted"/>
<dbReference type="GO" id="GO:0005840">
    <property type="term" value="C:ribosome"/>
    <property type="evidence" value="ECO:0007669"/>
    <property type="project" value="UniProtKB-KW"/>
</dbReference>
<keyword evidence="3" id="KW-1185">Reference proteome</keyword>
<reference evidence="2 3" key="1">
    <citation type="journal article" date="2018" name="Front. Plant Sci.">
        <title>Red Clover (Trifolium pratense) and Zigzag Clover (T. medium) - A Picture of Genomic Similarities and Differences.</title>
        <authorList>
            <person name="Dluhosova J."/>
            <person name="Istvanek J."/>
            <person name="Nedelnik J."/>
            <person name="Repkova J."/>
        </authorList>
    </citation>
    <scope>NUCLEOTIDE SEQUENCE [LARGE SCALE GENOMIC DNA]</scope>
    <source>
        <strain evidence="3">cv. 10/8</strain>
        <tissue evidence="2">Leaf</tissue>
    </source>
</reference>
<accession>A0A392SL37</accession>
<dbReference type="PANTHER" id="PTHR47150">
    <property type="entry name" value="OS12G0169200 PROTEIN"/>
    <property type="match status" value="1"/>
</dbReference>
<feature type="compositionally biased region" description="Basic and acidic residues" evidence="1">
    <location>
        <begin position="38"/>
        <end position="51"/>
    </location>
</feature>
<feature type="region of interest" description="Disordered" evidence="1">
    <location>
        <begin position="25"/>
        <end position="57"/>
    </location>
</feature>
<dbReference type="PANTHER" id="PTHR47150:SF7">
    <property type="entry name" value="NUCLEASE"/>
    <property type="match status" value="1"/>
</dbReference>
<keyword evidence="2" id="KW-0689">Ribosomal protein</keyword>
<comment type="caution">
    <text evidence="2">The sequence shown here is derived from an EMBL/GenBank/DDBJ whole genome shotgun (WGS) entry which is preliminary data.</text>
</comment>